<dbReference type="Proteomes" id="UP001066276">
    <property type="component" value="Chromosome 2_1"/>
</dbReference>
<evidence type="ECO:0000313" key="1">
    <source>
        <dbReference type="EMBL" id="KAJ1197900.1"/>
    </source>
</evidence>
<gene>
    <name evidence="1" type="ORF">NDU88_001744</name>
</gene>
<organism evidence="1 2">
    <name type="scientific">Pleurodeles waltl</name>
    <name type="common">Iberian ribbed newt</name>
    <dbReference type="NCBI Taxonomy" id="8319"/>
    <lineage>
        <taxon>Eukaryota</taxon>
        <taxon>Metazoa</taxon>
        <taxon>Chordata</taxon>
        <taxon>Craniata</taxon>
        <taxon>Vertebrata</taxon>
        <taxon>Euteleostomi</taxon>
        <taxon>Amphibia</taxon>
        <taxon>Batrachia</taxon>
        <taxon>Caudata</taxon>
        <taxon>Salamandroidea</taxon>
        <taxon>Salamandridae</taxon>
        <taxon>Pleurodelinae</taxon>
        <taxon>Pleurodeles</taxon>
    </lineage>
</organism>
<reference evidence="1" key="1">
    <citation type="journal article" date="2022" name="bioRxiv">
        <title>Sequencing and chromosome-scale assembly of the giantPleurodeles waltlgenome.</title>
        <authorList>
            <person name="Brown T."/>
            <person name="Elewa A."/>
            <person name="Iarovenko S."/>
            <person name="Subramanian E."/>
            <person name="Araus A.J."/>
            <person name="Petzold A."/>
            <person name="Susuki M."/>
            <person name="Suzuki K.-i.T."/>
            <person name="Hayashi T."/>
            <person name="Toyoda A."/>
            <person name="Oliveira C."/>
            <person name="Osipova E."/>
            <person name="Leigh N.D."/>
            <person name="Simon A."/>
            <person name="Yun M.H."/>
        </authorList>
    </citation>
    <scope>NUCLEOTIDE SEQUENCE</scope>
    <source>
        <strain evidence="1">20211129_DDA</strain>
        <tissue evidence="1">Liver</tissue>
    </source>
</reference>
<name>A0AAV7V8N3_PLEWA</name>
<dbReference type="AlphaFoldDB" id="A0AAV7V8N3"/>
<comment type="caution">
    <text evidence="1">The sequence shown here is derived from an EMBL/GenBank/DDBJ whole genome shotgun (WGS) entry which is preliminary data.</text>
</comment>
<evidence type="ECO:0000313" key="2">
    <source>
        <dbReference type="Proteomes" id="UP001066276"/>
    </source>
</evidence>
<dbReference type="EMBL" id="JANPWB010000003">
    <property type="protein sequence ID" value="KAJ1197900.1"/>
    <property type="molecule type" value="Genomic_DNA"/>
</dbReference>
<sequence length="82" mass="9204">MCSAPSEFRVFCVNRPPFLYCPAVGMGRERSLATDAYAQHVRLLGVIPPGKLTPLPMCVSFATNTLRRLTQLSLASPRRRRR</sequence>
<accession>A0AAV7V8N3</accession>
<protein>
    <submittedName>
        <fullName evidence="1">Uncharacterized protein</fullName>
    </submittedName>
</protein>
<proteinExistence type="predicted"/>
<keyword evidence="2" id="KW-1185">Reference proteome</keyword>